<dbReference type="RefSeq" id="WP_202750122.1">
    <property type="nucleotide sequence ID" value="NZ_JAESWC010000014.1"/>
</dbReference>
<dbReference type="Pfam" id="PF09723">
    <property type="entry name" value="Zn_ribbon_8"/>
    <property type="match status" value="1"/>
</dbReference>
<dbReference type="InterPro" id="IPR013429">
    <property type="entry name" value="Regulatory_FmdB_Zinc_ribbon"/>
</dbReference>
<dbReference type="SMART" id="SM00834">
    <property type="entry name" value="CxxC_CXXC_SSSS"/>
    <property type="match status" value="1"/>
</dbReference>
<dbReference type="Proteomes" id="UP000632377">
    <property type="component" value="Unassembled WGS sequence"/>
</dbReference>
<sequence length="64" mass="6709">MALIDYKCEKCGSSFFEIVKSSDEEIKCPKCGSESTKRIYKGKFYGKGGGCSGGSCQGCSGCGS</sequence>
<evidence type="ECO:0000313" key="3">
    <source>
        <dbReference type="Proteomes" id="UP000632377"/>
    </source>
</evidence>
<protein>
    <submittedName>
        <fullName evidence="2">Zinc ribbon domain-containing protein</fullName>
    </submittedName>
</protein>
<evidence type="ECO:0000259" key="1">
    <source>
        <dbReference type="SMART" id="SM00834"/>
    </source>
</evidence>
<accession>A0ABS1TDC1</accession>
<evidence type="ECO:0000313" key="2">
    <source>
        <dbReference type="EMBL" id="MBL4937368.1"/>
    </source>
</evidence>
<dbReference type="Gene3D" id="2.20.28.30">
    <property type="entry name" value="RNA polymerase ii, chain L"/>
    <property type="match status" value="1"/>
</dbReference>
<name>A0ABS1TDC1_9CLOT</name>
<keyword evidence="3" id="KW-1185">Reference proteome</keyword>
<gene>
    <name evidence="2" type="ORF">JK636_16695</name>
</gene>
<comment type="caution">
    <text evidence="2">The sequence shown here is derived from an EMBL/GenBank/DDBJ whole genome shotgun (WGS) entry which is preliminary data.</text>
</comment>
<dbReference type="NCBIfam" id="TIGR02605">
    <property type="entry name" value="CxxC_CxxC_SSSS"/>
    <property type="match status" value="1"/>
</dbReference>
<reference evidence="2 3" key="1">
    <citation type="submission" date="2021-01" db="EMBL/GenBank/DDBJ databases">
        <title>Genome public.</title>
        <authorList>
            <person name="Liu C."/>
            <person name="Sun Q."/>
        </authorList>
    </citation>
    <scope>NUCLEOTIDE SEQUENCE [LARGE SCALE GENOMIC DNA]</scope>
    <source>
        <strain evidence="2 3">YIM B02515</strain>
    </source>
</reference>
<proteinExistence type="predicted"/>
<feature type="domain" description="Putative regulatory protein FmdB zinc ribbon" evidence="1">
    <location>
        <begin position="1"/>
        <end position="41"/>
    </location>
</feature>
<dbReference type="EMBL" id="JAESWC010000014">
    <property type="protein sequence ID" value="MBL4937368.1"/>
    <property type="molecule type" value="Genomic_DNA"/>
</dbReference>
<organism evidence="2 3">
    <name type="scientific">Clostridium rhizosphaerae</name>
    <dbReference type="NCBI Taxonomy" id="2803861"/>
    <lineage>
        <taxon>Bacteria</taxon>
        <taxon>Bacillati</taxon>
        <taxon>Bacillota</taxon>
        <taxon>Clostridia</taxon>
        <taxon>Eubacteriales</taxon>
        <taxon>Clostridiaceae</taxon>
        <taxon>Clostridium</taxon>
    </lineage>
</organism>